<accession>A0ABR1UE13</accession>
<name>A0ABR1UE13_9PEZI</name>
<gene>
    <name evidence="1" type="ORF">PG996_011057</name>
</gene>
<sequence length="166" mass="19127">MPTSQTPKFGLLGGRNAFHGLQMVTDMPLVRPCLDTADMQVAHPRVEWRNCRAYSDSNSGDLVNYNQRSIGLRAPVKALSESKARWYLGWDKSNNVDKFIETFSQGTPMNELFAKEMNKFGRYLYAKGITRKDNLLMIWQDLKMPDTDKRNITFMHKDNPRMGAFN</sequence>
<keyword evidence="2" id="KW-1185">Reference proteome</keyword>
<evidence type="ECO:0000313" key="2">
    <source>
        <dbReference type="Proteomes" id="UP001446871"/>
    </source>
</evidence>
<dbReference type="Proteomes" id="UP001446871">
    <property type="component" value="Unassembled WGS sequence"/>
</dbReference>
<evidence type="ECO:0008006" key="3">
    <source>
        <dbReference type="Google" id="ProtNLM"/>
    </source>
</evidence>
<proteinExistence type="predicted"/>
<comment type="caution">
    <text evidence="1">The sequence shown here is derived from an EMBL/GenBank/DDBJ whole genome shotgun (WGS) entry which is preliminary data.</text>
</comment>
<evidence type="ECO:0000313" key="1">
    <source>
        <dbReference type="EMBL" id="KAK8057120.1"/>
    </source>
</evidence>
<protein>
    <recommendedName>
        <fullName evidence="3">PiggyBac transposable element-derived protein domain-containing protein</fullName>
    </recommendedName>
</protein>
<dbReference type="EMBL" id="JAQQWM010000007">
    <property type="protein sequence ID" value="KAK8057120.1"/>
    <property type="molecule type" value="Genomic_DNA"/>
</dbReference>
<reference evidence="1 2" key="1">
    <citation type="submission" date="2023-01" db="EMBL/GenBank/DDBJ databases">
        <title>Analysis of 21 Apiospora genomes using comparative genomics revels a genus with tremendous synthesis potential of carbohydrate active enzymes and secondary metabolites.</title>
        <authorList>
            <person name="Sorensen T."/>
        </authorList>
    </citation>
    <scope>NUCLEOTIDE SEQUENCE [LARGE SCALE GENOMIC DNA]</scope>
    <source>
        <strain evidence="1 2">CBS 83171</strain>
    </source>
</reference>
<organism evidence="1 2">
    <name type="scientific">Apiospora saccharicola</name>
    <dbReference type="NCBI Taxonomy" id="335842"/>
    <lineage>
        <taxon>Eukaryota</taxon>
        <taxon>Fungi</taxon>
        <taxon>Dikarya</taxon>
        <taxon>Ascomycota</taxon>
        <taxon>Pezizomycotina</taxon>
        <taxon>Sordariomycetes</taxon>
        <taxon>Xylariomycetidae</taxon>
        <taxon>Amphisphaeriales</taxon>
        <taxon>Apiosporaceae</taxon>
        <taxon>Apiospora</taxon>
    </lineage>
</organism>